<dbReference type="SUPFAM" id="SSF49785">
    <property type="entry name" value="Galactose-binding domain-like"/>
    <property type="match status" value="1"/>
</dbReference>
<reference evidence="1" key="1">
    <citation type="submission" date="2021-01" db="EMBL/GenBank/DDBJ databases">
        <title>Genome sequence of Phenylobacterium sp. 20VBR1 isolated from a valley glaceir, Ny-Alesund, Svalbard.</title>
        <authorList>
            <person name="Thomas F.A."/>
            <person name="Krishnan K.P."/>
            <person name="Sinha R.K."/>
        </authorList>
    </citation>
    <scope>NUCLEOTIDE SEQUENCE</scope>
    <source>
        <strain evidence="1">20VBR1</strain>
    </source>
</reference>
<evidence type="ECO:0000313" key="1">
    <source>
        <dbReference type="EMBL" id="QQZ51070.1"/>
    </source>
</evidence>
<dbReference type="EMBL" id="CP068570">
    <property type="protein sequence ID" value="QQZ51070.1"/>
    <property type="molecule type" value="Genomic_DNA"/>
</dbReference>
<gene>
    <name evidence="1" type="ORF">JKL49_07845</name>
</gene>
<organism evidence="1">
    <name type="scientific">Phenylobacterium glaciei</name>
    <dbReference type="NCBI Taxonomy" id="2803784"/>
    <lineage>
        <taxon>Bacteria</taxon>
        <taxon>Pseudomonadati</taxon>
        <taxon>Pseudomonadota</taxon>
        <taxon>Alphaproteobacteria</taxon>
        <taxon>Caulobacterales</taxon>
        <taxon>Caulobacteraceae</taxon>
        <taxon>Phenylobacterium</taxon>
    </lineage>
</organism>
<sequence length="77" mass="8236">MAGEAGPARTVTYVGDKVVGLTKPEWIDRPPIEQSLDDARSLVFDGEPLAEDLEILGYPWPTSASPPTAPSPRSRCG</sequence>
<accession>A0A974P649</accession>
<proteinExistence type="predicted"/>
<dbReference type="InterPro" id="IPR008979">
    <property type="entry name" value="Galactose-bd-like_sf"/>
</dbReference>
<name>A0A974P649_9CAUL</name>
<protein>
    <submittedName>
        <fullName evidence="1">Uncharacterized protein</fullName>
    </submittedName>
</protein>
<dbReference type="AlphaFoldDB" id="A0A974P649"/>